<evidence type="ECO:0000313" key="2">
    <source>
        <dbReference type="Proteomes" id="UP000663452"/>
    </source>
</evidence>
<dbReference type="InterPro" id="IPR028228">
    <property type="entry name" value="Imm53"/>
</dbReference>
<organism evidence="1 2">
    <name type="scientific">Paenibacillus tianjinensis</name>
    <dbReference type="NCBI Taxonomy" id="2810347"/>
    <lineage>
        <taxon>Bacteria</taxon>
        <taxon>Bacillati</taxon>
        <taxon>Bacillota</taxon>
        <taxon>Bacilli</taxon>
        <taxon>Bacillales</taxon>
        <taxon>Paenibacillaceae</taxon>
        <taxon>Paenibacillus</taxon>
    </lineage>
</organism>
<protein>
    <submittedName>
        <fullName evidence="1">Immunity 53 family protein</fullName>
    </submittedName>
</protein>
<accession>A0ABX7LHH6</accession>
<evidence type="ECO:0000313" key="1">
    <source>
        <dbReference type="EMBL" id="QSF46318.1"/>
    </source>
</evidence>
<gene>
    <name evidence="1" type="ORF">JRJ22_06895</name>
</gene>
<reference evidence="1 2" key="1">
    <citation type="submission" date="2021-02" db="EMBL/GenBank/DDBJ databases">
        <title>Paenibacillus tianjinensis sp. nov.</title>
        <authorList>
            <person name="Liu H."/>
        </authorList>
    </citation>
    <scope>NUCLEOTIDE SEQUENCE [LARGE SCALE GENOMIC DNA]</scope>
    <source>
        <strain evidence="1 2">TB2019</strain>
    </source>
</reference>
<sequence length="97" mass="11393">MNLLKWLESWYLSQCDGNWEHSYGLIISTLDNPGWSVLINLFETDFENKQFESLILERTEDDWIHCSVKDGLFEGFGGPTNLEEIICIFKDWVEELS</sequence>
<dbReference type="Pfam" id="PF15580">
    <property type="entry name" value="Imm53"/>
    <property type="match status" value="1"/>
</dbReference>
<proteinExistence type="predicted"/>
<dbReference type="RefSeq" id="WP_206103808.1">
    <property type="nucleotide sequence ID" value="NZ_CP070969.1"/>
</dbReference>
<dbReference type="EMBL" id="CP070969">
    <property type="protein sequence ID" value="QSF46318.1"/>
    <property type="molecule type" value="Genomic_DNA"/>
</dbReference>
<name>A0ABX7LHH6_9BACL</name>
<keyword evidence="2" id="KW-1185">Reference proteome</keyword>
<dbReference type="Proteomes" id="UP000663452">
    <property type="component" value="Chromosome"/>
</dbReference>